<evidence type="ECO:0000313" key="4">
    <source>
        <dbReference type="Proteomes" id="UP000663889"/>
    </source>
</evidence>
<proteinExistence type="predicted"/>
<dbReference type="Proteomes" id="UP000663874">
    <property type="component" value="Unassembled WGS sequence"/>
</dbReference>
<evidence type="ECO:0000313" key="3">
    <source>
        <dbReference type="EMBL" id="CAF3769150.1"/>
    </source>
</evidence>
<sequence length="325" mass="37016">MDRDEQQLKPTNEIVKLVLNSNSSLATNTNPIQVEIQMPVHLQKVYMYEAETQTSFDDNHNNSNDVSDLLSKEAGDEARLTGSNKYGLLSLDEYQIMRTGEEHCLKKYFSDDDISLTDEEIIVEKQMKEMNLDEDVDRTVLIENLNNNASTILHTSNSNLSNTLLLDDTTHLSATLAQSTSSRISHSRYIQTFKGNDDRDGDDDVDDDDDDVDDDDDDDDDDNDEELDQLIASTFTPNIEHEEILSTTNKIYSNHKNLSSIRCFVRQAINSCRQNLTLVDQLLENIPSSYEHILQRKVHRTNCIVNIPNTIKGLQYYPSTSVQTE</sequence>
<dbReference type="EMBL" id="CAJOBE010001724">
    <property type="protein sequence ID" value="CAF3769150.1"/>
    <property type="molecule type" value="Genomic_DNA"/>
</dbReference>
<evidence type="ECO:0000256" key="1">
    <source>
        <dbReference type="SAM" id="MobiDB-lite"/>
    </source>
</evidence>
<feature type="compositionally biased region" description="Acidic residues" evidence="1">
    <location>
        <begin position="199"/>
        <end position="224"/>
    </location>
</feature>
<protein>
    <submittedName>
        <fullName evidence="2">Uncharacterized protein</fullName>
    </submittedName>
</protein>
<dbReference type="Proteomes" id="UP000663889">
    <property type="component" value="Unassembled WGS sequence"/>
</dbReference>
<dbReference type="EMBL" id="CAJNOU010000911">
    <property type="protein sequence ID" value="CAF1114312.1"/>
    <property type="molecule type" value="Genomic_DNA"/>
</dbReference>
<organism evidence="2 4">
    <name type="scientific">Rotaria sordida</name>
    <dbReference type="NCBI Taxonomy" id="392033"/>
    <lineage>
        <taxon>Eukaryota</taxon>
        <taxon>Metazoa</taxon>
        <taxon>Spiralia</taxon>
        <taxon>Gnathifera</taxon>
        <taxon>Rotifera</taxon>
        <taxon>Eurotatoria</taxon>
        <taxon>Bdelloidea</taxon>
        <taxon>Philodinida</taxon>
        <taxon>Philodinidae</taxon>
        <taxon>Rotaria</taxon>
    </lineage>
</organism>
<comment type="caution">
    <text evidence="2">The sequence shown here is derived from an EMBL/GenBank/DDBJ whole genome shotgun (WGS) entry which is preliminary data.</text>
</comment>
<evidence type="ECO:0000313" key="2">
    <source>
        <dbReference type="EMBL" id="CAF1114312.1"/>
    </source>
</evidence>
<accession>A0A814Q2E1</accession>
<name>A0A814Q2E1_9BILA</name>
<dbReference type="AlphaFoldDB" id="A0A814Q2E1"/>
<reference evidence="2" key="1">
    <citation type="submission" date="2021-02" db="EMBL/GenBank/DDBJ databases">
        <authorList>
            <person name="Nowell W R."/>
        </authorList>
    </citation>
    <scope>NUCLEOTIDE SEQUENCE</scope>
</reference>
<feature type="region of interest" description="Disordered" evidence="1">
    <location>
        <begin position="192"/>
        <end position="224"/>
    </location>
</feature>
<gene>
    <name evidence="3" type="ORF">FNK824_LOCUS13254</name>
    <name evidence="2" type="ORF">SEV965_LOCUS16558</name>
</gene>